<reference evidence="1 2" key="1">
    <citation type="submission" date="2014-04" db="EMBL/GenBank/DDBJ databases">
        <authorList>
            <consortium name="DOE Joint Genome Institute"/>
            <person name="Kuo A."/>
            <person name="Kohler A."/>
            <person name="Costa M.D."/>
            <person name="Nagy L.G."/>
            <person name="Floudas D."/>
            <person name="Copeland A."/>
            <person name="Barry K.W."/>
            <person name="Cichocki N."/>
            <person name="Veneault-Fourrey C."/>
            <person name="LaButti K."/>
            <person name="Lindquist E.A."/>
            <person name="Lipzen A."/>
            <person name="Lundell T."/>
            <person name="Morin E."/>
            <person name="Murat C."/>
            <person name="Sun H."/>
            <person name="Tunlid A."/>
            <person name="Henrissat B."/>
            <person name="Grigoriev I.V."/>
            <person name="Hibbett D.S."/>
            <person name="Martin F."/>
            <person name="Nordberg H.P."/>
            <person name="Cantor M.N."/>
            <person name="Hua S.X."/>
        </authorList>
    </citation>
    <scope>NUCLEOTIDE SEQUENCE [LARGE SCALE GENOMIC DNA]</scope>
    <source>
        <strain evidence="1 2">441</strain>
    </source>
</reference>
<keyword evidence="2" id="KW-1185">Reference proteome</keyword>
<gene>
    <name evidence="1" type="ORF">PISMIDRAFT_420841</name>
</gene>
<organism evidence="1 2">
    <name type="scientific">Pisolithus microcarpus 441</name>
    <dbReference type="NCBI Taxonomy" id="765257"/>
    <lineage>
        <taxon>Eukaryota</taxon>
        <taxon>Fungi</taxon>
        <taxon>Dikarya</taxon>
        <taxon>Basidiomycota</taxon>
        <taxon>Agaricomycotina</taxon>
        <taxon>Agaricomycetes</taxon>
        <taxon>Agaricomycetidae</taxon>
        <taxon>Boletales</taxon>
        <taxon>Sclerodermatineae</taxon>
        <taxon>Pisolithaceae</taxon>
        <taxon>Pisolithus</taxon>
    </lineage>
</organism>
<sequence>MHNHHCGSMHYPCFFSEPDTGTQKSYANRRMTNCKAISTPGEWRAASTLELNLVCGVRVGRDG</sequence>
<dbReference type="Proteomes" id="UP000054018">
    <property type="component" value="Unassembled WGS sequence"/>
</dbReference>
<name>A0A0C9ZDN3_9AGAM</name>
<protein>
    <submittedName>
        <fullName evidence="1">Uncharacterized protein</fullName>
    </submittedName>
</protein>
<dbReference type="HOGENOM" id="CLU_2886708_0_0_1"/>
<reference evidence="2" key="2">
    <citation type="submission" date="2015-01" db="EMBL/GenBank/DDBJ databases">
        <title>Evolutionary Origins and Diversification of the Mycorrhizal Mutualists.</title>
        <authorList>
            <consortium name="DOE Joint Genome Institute"/>
            <consortium name="Mycorrhizal Genomics Consortium"/>
            <person name="Kohler A."/>
            <person name="Kuo A."/>
            <person name="Nagy L.G."/>
            <person name="Floudas D."/>
            <person name="Copeland A."/>
            <person name="Barry K.W."/>
            <person name="Cichocki N."/>
            <person name="Veneault-Fourrey C."/>
            <person name="LaButti K."/>
            <person name="Lindquist E.A."/>
            <person name="Lipzen A."/>
            <person name="Lundell T."/>
            <person name="Morin E."/>
            <person name="Murat C."/>
            <person name="Riley R."/>
            <person name="Ohm R."/>
            <person name="Sun H."/>
            <person name="Tunlid A."/>
            <person name="Henrissat B."/>
            <person name="Grigoriev I.V."/>
            <person name="Hibbett D.S."/>
            <person name="Martin F."/>
        </authorList>
    </citation>
    <scope>NUCLEOTIDE SEQUENCE [LARGE SCALE GENOMIC DNA]</scope>
    <source>
        <strain evidence="2">441</strain>
    </source>
</reference>
<evidence type="ECO:0000313" key="2">
    <source>
        <dbReference type="Proteomes" id="UP000054018"/>
    </source>
</evidence>
<proteinExistence type="predicted"/>
<accession>A0A0C9ZDN3</accession>
<dbReference type="AlphaFoldDB" id="A0A0C9ZDN3"/>
<dbReference type="EMBL" id="KN833720">
    <property type="protein sequence ID" value="KIK24014.1"/>
    <property type="molecule type" value="Genomic_DNA"/>
</dbReference>
<evidence type="ECO:0000313" key="1">
    <source>
        <dbReference type="EMBL" id="KIK24014.1"/>
    </source>
</evidence>